<evidence type="ECO:0000313" key="2">
    <source>
        <dbReference type="Proteomes" id="UP001234297"/>
    </source>
</evidence>
<organism evidence="1 2">
    <name type="scientific">Persea americana</name>
    <name type="common">Avocado</name>
    <dbReference type="NCBI Taxonomy" id="3435"/>
    <lineage>
        <taxon>Eukaryota</taxon>
        <taxon>Viridiplantae</taxon>
        <taxon>Streptophyta</taxon>
        <taxon>Embryophyta</taxon>
        <taxon>Tracheophyta</taxon>
        <taxon>Spermatophyta</taxon>
        <taxon>Magnoliopsida</taxon>
        <taxon>Magnoliidae</taxon>
        <taxon>Laurales</taxon>
        <taxon>Lauraceae</taxon>
        <taxon>Persea</taxon>
    </lineage>
</organism>
<proteinExistence type="predicted"/>
<keyword evidence="2" id="KW-1185">Reference proteome</keyword>
<reference evidence="1 2" key="1">
    <citation type="journal article" date="2022" name="Hortic Res">
        <title>A haplotype resolved chromosomal level avocado genome allows analysis of novel avocado genes.</title>
        <authorList>
            <person name="Nath O."/>
            <person name="Fletcher S.J."/>
            <person name="Hayward A."/>
            <person name="Shaw L.M."/>
            <person name="Masouleh A.K."/>
            <person name="Furtado A."/>
            <person name="Henry R.J."/>
            <person name="Mitter N."/>
        </authorList>
    </citation>
    <scope>NUCLEOTIDE SEQUENCE [LARGE SCALE GENOMIC DNA]</scope>
    <source>
        <strain evidence="2">cv. Hass</strain>
    </source>
</reference>
<name>A0ACC2KUU3_PERAE</name>
<accession>A0ACC2KUU3</accession>
<gene>
    <name evidence="1" type="ORF">MRB53_033377</name>
</gene>
<comment type="caution">
    <text evidence="1">The sequence shown here is derived from an EMBL/GenBank/DDBJ whole genome shotgun (WGS) entry which is preliminary data.</text>
</comment>
<dbReference type="Proteomes" id="UP001234297">
    <property type="component" value="Chromosome 11"/>
</dbReference>
<sequence length="196" mass="22559">MSMSFMRGDLLTKTRRLVKGLAKAKPLWLKAMEEAPPVTFPRTDGKFEAITLPEDIYIKKFFKKYPESKYQDAIRFSGYDPPPARVFGWRVLELKEQGVSEEEAIAVADMEYRAEKKVKKNAFVRLKQIARLQGKKPPPNPYPSPIKEIQAEERKYVHERFTNPKILEIVKKMKEEKAVEMQERWGGGGGRGGGGW</sequence>
<dbReference type="EMBL" id="CM056819">
    <property type="protein sequence ID" value="KAJ8624847.1"/>
    <property type="molecule type" value="Genomic_DNA"/>
</dbReference>
<evidence type="ECO:0000313" key="1">
    <source>
        <dbReference type="EMBL" id="KAJ8624847.1"/>
    </source>
</evidence>
<protein>
    <submittedName>
        <fullName evidence="1">Uncharacterized protein</fullName>
    </submittedName>
</protein>